<organism evidence="2">
    <name type="scientific">Stegastes partitus</name>
    <name type="common">bicolor damselfish</name>
    <dbReference type="NCBI Taxonomy" id="144197"/>
    <lineage>
        <taxon>Eukaryota</taxon>
        <taxon>Metazoa</taxon>
        <taxon>Chordata</taxon>
        <taxon>Craniata</taxon>
        <taxon>Vertebrata</taxon>
        <taxon>Euteleostomi</taxon>
        <taxon>Actinopterygii</taxon>
        <taxon>Neopterygii</taxon>
        <taxon>Teleostei</taxon>
        <taxon>Neoteleostei</taxon>
        <taxon>Acanthomorphata</taxon>
        <taxon>Ovalentaria</taxon>
        <taxon>Pomacentridae</taxon>
        <taxon>Stegastes</taxon>
    </lineage>
</organism>
<protein>
    <submittedName>
        <fullName evidence="2">Uncharacterized protein</fullName>
    </submittedName>
</protein>
<sequence length="95" mass="10116">MHNYELKGPETYVGDGEEVVIADVGASGLASVAVKVPLVVAPDPLGSHHEDQHPEDEDHRQPDPSEGSGVLVDSTEKTLEELPIHDGTGDCKHLD</sequence>
<reference evidence="2" key="1">
    <citation type="submission" date="2023-09" db="UniProtKB">
        <authorList>
            <consortium name="Ensembl"/>
        </authorList>
    </citation>
    <scope>IDENTIFICATION</scope>
</reference>
<feature type="region of interest" description="Disordered" evidence="1">
    <location>
        <begin position="42"/>
        <end position="95"/>
    </location>
</feature>
<dbReference type="Ensembl" id="ENSSPAT00000000707.1">
    <property type="protein sequence ID" value="ENSSPAP00000000696.1"/>
    <property type="gene ID" value="ENSSPAG00000000531.1"/>
</dbReference>
<evidence type="ECO:0000256" key="1">
    <source>
        <dbReference type="SAM" id="MobiDB-lite"/>
    </source>
</evidence>
<dbReference type="GeneTree" id="ENSGT01120000272035"/>
<proteinExistence type="predicted"/>
<accession>A0A3B4Z0J4</accession>
<name>A0A3B4Z0J4_9TELE</name>
<dbReference type="AlphaFoldDB" id="A0A3B4Z0J4"/>
<feature type="compositionally biased region" description="Basic and acidic residues" evidence="1">
    <location>
        <begin position="46"/>
        <end position="63"/>
    </location>
</feature>
<evidence type="ECO:0000313" key="2">
    <source>
        <dbReference type="Ensembl" id="ENSSPAP00000000696.1"/>
    </source>
</evidence>
<dbReference type="STRING" id="144197.ENSSPAP00000000696"/>
<feature type="compositionally biased region" description="Basic and acidic residues" evidence="1">
    <location>
        <begin position="74"/>
        <end position="95"/>
    </location>
</feature>